<dbReference type="EMBL" id="JASBNA010000018">
    <property type="protein sequence ID" value="KAK7686064.1"/>
    <property type="molecule type" value="Genomic_DNA"/>
</dbReference>
<gene>
    <name evidence="1" type="ORF">QCA50_010876</name>
</gene>
<dbReference type="AlphaFoldDB" id="A0AAW0G6Y8"/>
<reference evidence="1 2" key="1">
    <citation type="submission" date="2022-09" db="EMBL/GenBank/DDBJ databases">
        <authorList>
            <person name="Palmer J.M."/>
        </authorList>
    </citation>
    <scope>NUCLEOTIDE SEQUENCE [LARGE SCALE GENOMIC DNA]</scope>
    <source>
        <strain evidence="1 2">DSM 7382</strain>
    </source>
</reference>
<dbReference type="Proteomes" id="UP001385951">
    <property type="component" value="Unassembled WGS sequence"/>
</dbReference>
<organism evidence="1 2">
    <name type="scientific">Cerrena zonata</name>
    <dbReference type="NCBI Taxonomy" id="2478898"/>
    <lineage>
        <taxon>Eukaryota</taxon>
        <taxon>Fungi</taxon>
        <taxon>Dikarya</taxon>
        <taxon>Basidiomycota</taxon>
        <taxon>Agaricomycotina</taxon>
        <taxon>Agaricomycetes</taxon>
        <taxon>Polyporales</taxon>
        <taxon>Cerrenaceae</taxon>
        <taxon>Cerrena</taxon>
    </lineage>
</organism>
<name>A0AAW0G6Y8_9APHY</name>
<sequence>MRSMRTNNTSAAHITTRQLDKKPLLPGVSTFFVAEELRACQMIPPHSDAGSLMFVIVCLSSCDMFMPKILRAKAPNLGSVMVLPFVASTGVFTTRPFTQHSSSSTSSSALQRNIPIYHCRRCNLAQAMATPPN</sequence>
<accession>A0AAW0G6Y8</accession>
<comment type="caution">
    <text evidence="1">The sequence shown here is derived from an EMBL/GenBank/DDBJ whole genome shotgun (WGS) entry which is preliminary data.</text>
</comment>
<keyword evidence="2" id="KW-1185">Reference proteome</keyword>
<proteinExistence type="predicted"/>
<evidence type="ECO:0000313" key="1">
    <source>
        <dbReference type="EMBL" id="KAK7686064.1"/>
    </source>
</evidence>
<protein>
    <submittedName>
        <fullName evidence="1">Uncharacterized protein</fullName>
    </submittedName>
</protein>
<evidence type="ECO:0000313" key="2">
    <source>
        <dbReference type="Proteomes" id="UP001385951"/>
    </source>
</evidence>